<dbReference type="EMBL" id="DS113378">
    <property type="protein sequence ID" value="EAY08416.1"/>
    <property type="molecule type" value="Genomic_DNA"/>
</dbReference>
<dbReference type="VEuPathDB" id="TrichDB:TVAGG3_0516280"/>
<dbReference type="AlphaFoldDB" id="A2EFW0"/>
<dbReference type="InParanoid" id="A2EFW0"/>
<dbReference type="InterPro" id="IPR002110">
    <property type="entry name" value="Ankyrin_rpt"/>
</dbReference>
<evidence type="ECO:0000313" key="2">
    <source>
        <dbReference type="Proteomes" id="UP000001542"/>
    </source>
</evidence>
<protein>
    <recommendedName>
        <fullName evidence="3">Ankyrin repeat protein</fullName>
    </recommendedName>
</protein>
<organism evidence="1 2">
    <name type="scientific">Trichomonas vaginalis (strain ATCC PRA-98 / G3)</name>
    <dbReference type="NCBI Taxonomy" id="412133"/>
    <lineage>
        <taxon>Eukaryota</taxon>
        <taxon>Metamonada</taxon>
        <taxon>Parabasalia</taxon>
        <taxon>Trichomonadida</taxon>
        <taxon>Trichomonadidae</taxon>
        <taxon>Trichomonas</taxon>
    </lineage>
</organism>
<dbReference type="SMR" id="A2EFW0"/>
<dbReference type="KEGG" id="tva:4766313"/>
<dbReference type="Gene3D" id="1.25.40.20">
    <property type="entry name" value="Ankyrin repeat-containing domain"/>
    <property type="match status" value="1"/>
</dbReference>
<keyword evidence="2" id="KW-1185">Reference proteome</keyword>
<dbReference type="VEuPathDB" id="TrichDB:TVAG_354750"/>
<reference evidence="1" key="2">
    <citation type="journal article" date="2007" name="Science">
        <title>Draft genome sequence of the sexually transmitted pathogen Trichomonas vaginalis.</title>
        <authorList>
            <person name="Carlton J.M."/>
            <person name="Hirt R.P."/>
            <person name="Silva J.C."/>
            <person name="Delcher A.L."/>
            <person name="Schatz M."/>
            <person name="Zhao Q."/>
            <person name="Wortman J.R."/>
            <person name="Bidwell S.L."/>
            <person name="Alsmark U.C.M."/>
            <person name="Besteiro S."/>
            <person name="Sicheritz-Ponten T."/>
            <person name="Noel C.J."/>
            <person name="Dacks J.B."/>
            <person name="Foster P.G."/>
            <person name="Simillion C."/>
            <person name="Van de Peer Y."/>
            <person name="Miranda-Saavedra D."/>
            <person name="Barton G.J."/>
            <person name="Westrop G.D."/>
            <person name="Mueller S."/>
            <person name="Dessi D."/>
            <person name="Fiori P.L."/>
            <person name="Ren Q."/>
            <person name="Paulsen I."/>
            <person name="Zhang H."/>
            <person name="Bastida-Corcuera F.D."/>
            <person name="Simoes-Barbosa A."/>
            <person name="Brown M.T."/>
            <person name="Hayes R.D."/>
            <person name="Mukherjee M."/>
            <person name="Okumura C.Y."/>
            <person name="Schneider R."/>
            <person name="Smith A.J."/>
            <person name="Vanacova S."/>
            <person name="Villalvazo M."/>
            <person name="Haas B.J."/>
            <person name="Pertea M."/>
            <person name="Feldblyum T.V."/>
            <person name="Utterback T.R."/>
            <person name="Shu C.L."/>
            <person name="Osoegawa K."/>
            <person name="de Jong P.J."/>
            <person name="Hrdy I."/>
            <person name="Horvathova L."/>
            <person name="Zubacova Z."/>
            <person name="Dolezal P."/>
            <person name="Malik S.B."/>
            <person name="Logsdon J.M. Jr."/>
            <person name="Henze K."/>
            <person name="Gupta A."/>
            <person name="Wang C.C."/>
            <person name="Dunne R.L."/>
            <person name="Upcroft J.A."/>
            <person name="Upcroft P."/>
            <person name="White O."/>
            <person name="Salzberg S.L."/>
            <person name="Tang P."/>
            <person name="Chiu C.-H."/>
            <person name="Lee Y.-S."/>
            <person name="Embley T.M."/>
            <person name="Coombs G.H."/>
            <person name="Mottram J.C."/>
            <person name="Tachezy J."/>
            <person name="Fraser-Liggett C.M."/>
            <person name="Johnson P.J."/>
        </authorList>
    </citation>
    <scope>NUCLEOTIDE SEQUENCE [LARGE SCALE GENOMIC DNA]</scope>
    <source>
        <strain evidence="1">G3</strain>
    </source>
</reference>
<proteinExistence type="predicted"/>
<dbReference type="Proteomes" id="UP000001542">
    <property type="component" value="Unassembled WGS sequence"/>
</dbReference>
<name>A2EFW0_TRIV3</name>
<evidence type="ECO:0000313" key="1">
    <source>
        <dbReference type="EMBL" id="EAY08416.1"/>
    </source>
</evidence>
<dbReference type="Pfam" id="PF00023">
    <property type="entry name" value="Ank"/>
    <property type="match status" value="1"/>
</dbReference>
<dbReference type="SMART" id="SM00248">
    <property type="entry name" value="ANK"/>
    <property type="match status" value="3"/>
</dbReference>
<reference evidence="1" key="1">
    <citation type="submission" date="2006-10" db="EMBL/GenBank/DDBJ databases">
        <authorList>
            <person name="Amadeo P."/>
            <person name="Zhao Q."/>
            <person name="Wortman J."/>
            <person name="Fraser-Liggett C."/>
            <person name="Carlton J."/>
        </authorList>
    </citation>
    <scope>NUCLEOTIDE SEQUENCE</scope>
    <source>
        <strain evidence="1">G3</strain>
    </source>
</reference>
<evidence type="ECO:0008006" key="3">
    <source>
        <dbReference type="Google" id="ProtNLM"/>
    </source>
</evidence>
<dbReference type="RefSeq" id="XP_001320639.1">
    <property type="nucleotide sequence ID" value="XM_001320604.1"/>
</dbReference>
<gene>
    <name evidence="1" type="ORF">TVAG_354750</name>
</gene>
<accession>A2EFW0</accession>
<dbReference type="InterPro" id="IPR036770">
    <property type="entry name" value="Ankyrin_rpt-contain_sf"/>
</dbReference>
<sequence length="259" mass="29892">MTDIFTIIKNGDKLENAINKNNANRILINKKEKLFHGITPYLYACIYGKPETLRILEKHGADPYFRLVRASDHVIYHAPKCKIDTKEYFEQCQEEAKKKQSGLNAVALSIMKDNIDVLVYLHREKKFSLDEKSNGFYPIHIAARQNASKCFEYLKNNMENCDPNLRTGEHSTIGDLVDKNNSTLIKIILKPLKMKPKSKNIDPKTTNFLSGIGYNESEIKRIPEDVLKFGIERKLENFKDLKKQAELVKRTIEIESTQD</sequence>
<dbReference type="SUPFAM" id="SSF48403">
    <property type="entry name" value="Ankyrin repeat"/>
    <property type="match status" value="1"/>
</dbReference>